<feature type="chain" id="PRO_5029766662" evidence="1">
    <location>
        <begin position="20"/>
        <end position="177"/>
    </location>
</feature>
<dbReference type="AlphaFoldDB" id="A0A7J6PKD1"/>
<feature type="signal peptide" evidence="1">
    <location>
        <begin position="1"/>
        <end position="19"/>
    </location>
</feature>
<sequence>MVHHSTPIILSILTLCGLGHYNEPMAYIIGGGTPAGAVTLTKEDEIDLSTDCGNPRCPSVVIFDGEQEGTQEMVNCYAGQLYTFINKSKRDNGIIVQHKGGRFGSKSIPQYGVGQCFCFVRTHDDDRIEQEGFSGYSAADQIASDDGSVNASEPMQDIVESDAPPTFKGSGGILLCG</sequence>
<organism evidence="2 3">
    <name type="scientific">Perkinsus olseni</name>
    <name type="common">Perkinsus atlanticus</name>
    <dbReference type="NCBI Taxonomy" id="32597"/>
    <lineage>
        <taxon>Eukaryota</taxon>
        <taxon>Sar</taxon>
        <taxon>Alveolata</taxon>
        <taxon>Perkinsozoa</taxon>
        <taxon>Perkinsea</taxon>
        <taxon>Perkinsida</taxon>
        <taxon>Perkinsidae</taxon>
        <taxon>Perkinsus</taxon>
    </lineage>
</organism>
<gene>
    <name evidence="2" type="ORF">FOZ60_016606</name>
</gene>
<proteinExistence type="predicted"/>
<name>A0A7J6PKD1_PEROL</name>
<dbReference type="OrthoDB" id="10287019at2759"/>
<evidence type="ECO:0000256" key="1">
    <source>
        <dbReference type="SAM" id="SignalP"/>
    </source>
</evidence>
<dbReference type="EMBL" id="JABANP010000009">
    <property type="protein sequence ID" value="KAF4696599.1"/>
    <property type="molecule type" value="Genomic_DNA"/>
</dbReference>
<accession>A0A7J6PKD1</accession>
<evidence type="ECO:0000313" key="3">
    <source>
        <dbReference type="Proteomes" id="UP000541610"/>
    </source>
</evidence>
<protein>
    <submittedName>
        <fullName evidence="2">Uncharacterized protein</fullName>
    </submittedName>
</protein>
<dbReference type="Proteomes" id="UP000541610">
    <property type="component" value="Unassembled WGS sequence"/>
</dbReference>
<comment type="caution">
    <text evidence="2">The sequence shown here is derived from an EMBL/GenBank/DDBJ whole genome shotgun (WGS) entry which is preliminary data.</text>
</comment>
<reference evidence="2 3" key="1">
    <citation type="submission" date="2020-04" db="EMBL/GenBank/DDBJ databases">
        <title>Perkinsus olseni comparative genomics.</title>
        <authorList>
            <person name="Bogema D.R."/>
        </authorList>
    </citation>
    <scope>NUCLEOTIDE SEQUENCE [LARGE SCALE GENOMIC DNA]</scope>
    <source>
        <strain evidence="2">00978-12</strain>
    </source>
</reference>
<evidence type="ECO:0000313" key="2">
    <source>
        <dbReference type="EMBL" id="KAF4696599.1"/>
    </source>
</evidence>
<keyword evidence="1" id="KW-0732">Signal</keyword>